<dbReference type="Proteomes" id="UP001519064">
    <property type="component" value="Unassembled WGS sequence"/>
</dbReference>
<evidence type="ECO:0000313" key="3">
    <source>
        <dbReference type="EMBL" id="MBO8196305.1"/>
    </source>
</evidence>
<protein>
    <submittedName>
        <fullName evidence="3">Helix-turn-helix transcriptional regulator</fullName>
    </submittedName>
</protein>
<evidence type="ECO:0000313" key="4">
    <source>
        <dbReference type="Proteomes" id="UP001519064"/>
    </source>
</evidence>
<name>A0ABS3XLL4_9ACTN</name>
<feature type="compositionally biased region" description="Basic residues" evidence="1">
    <location>
        <begin position="14"/>
        <end position="23"/>
    </location>
</feature>
<dbReference type="PROSITE" id="PS50943">
    <property type="entry name" value="HTH_CROC1"/>
    <property type="match status" value="1"/>
</dbReference>
<comment type="caution">
    <text evidence="3">The sequence shown here is derived from an EMBL/GenBank/DDBJ whole genome shotgun (WGS) entry which is preliminary data.</text>
</comment>
<proteinExistence type="predicted"/>
<dbReference type="InterPro" id="IPR001387">
    <property type="entry name" value="Cro/C1-type_HTH"/>
</dbReference>
<accession>A0ABS3XLL4</accession>
<dbReference type="RefSeq" id="WP_209243511.1">
    <property type="nucleotide sequence ID" value="NZ_JADKMA010000283.1"/>
</dbReference>
<dbReference type="InterPro" id="IPR010982">
    <property type="entry name" value="Lambda_DNA-bd_dom_sf"/>
</dbReference>
<evidence type="ECO:0000259" key="2">
    <source>
        <dbReference type="PROSITE" id="PS50943"/>
    </source>
</evidence>
<dbReference type="CDD" id="cd00093">
    <property type="entry name" value="HTH_XRE"/>
    <property type="match status" value="1"/>
</dbReference>
<dbReference type="Gene3D" id="1.10.260.40">
    <property type="entry name" value="lambda repressor-like DNA-binding domains"/>
    <property type="match status" value="1"/>
</dbReference>
<dbReference type="Pfam" id="PF13560">
    <property type="entry name" value="HTH_31"/>
    <property type="match status" value="1"/>
</dbReference>
<evidence type="ECO:0000256" key="1">
    <source>
        <dbReference type="SAM" id="MobiDB-lite"/>
    </source>
</evidence>
<dbReference type="SUPFAM" id="SSF47413">
    <property type="entry name" value="lambda repressor-like DNA-binding domains"/>
    <property type="match status" value="1"/>
</dbReference>
<feature type="domain" description="HTH cro/C1-type" evidence="2">
    <location>
        <begin position="13"/>
        <end position="67"/>
    </location>
</feature>
<gene>
    <name evidence="3" type="ORF">ITI46_32390</name>
</gene>
<sequence length="392" mass="42525">MHPHPDDSTGARVARARKTRRLTQRGLATRASVSYSTVTKVEQGAIAASPAVLGALARALSIPVTELTGQPYMDDLRADQVDGLIQPLREALDLYDVGADPEVRPRSVAELHAESERLCAAARRAELRQVTAALPGLLTELTAAAHEADSELAWKALAASYRTGHDVAAKFGMLDLCTIALERMEWASVRASDPIGSAVRQCMRGLVYLRGGDYRTGLRLVQSGMRTVEQADPGVEREVVTGRLHLGAAVLYARAGDDRADEHLAEAERYAAKTGEQQTVRWLCFGPKNVAVHRVSAYAERDRYAEAVEAASKMSASGLPASRVAHHHAEVARAQMVIGRNDDAFGSLKLARSVAPQQTRLHPLVRETFAGLEAAKRRLPDSFLSFGAWLKN</sequence>
<feature type="region of interest" description="Disordered" evidence="1">
    <location>
        <begin position="1"/>
        <end position="26"/>
    </location>
</feature>
<dbReference type="EMBL" id="JADKMA010000283">
    <property type="protein sequence ID" value="MBO8196305.1"/>
    <property type="molecule type" value="Genomic_DNA"/>
</dbReference>
<keyword evidence="4" id="KW-1185">Reference proteome</keyword>
<dbReference type="SMART" id="SM00530">
    <property type="entry name" value="HTH_XRE"/>
    <property type="match status" value="1"/>
</dbReference>
<organism evidence="3 4">
    <name type="scientific">Streptomyces oryzae</name>
    <dbReference type="NCBI Taxonomy" id="1434886"/>
    <lineage>
        <taxon>Bacteria</taxon>
        <taxon>Bacillati</taxon>
        <taxon>Actinomycetota</taxon>
        <taxon>Actinomycetes</taxon>
        <taxon>Kitasatosporales</taxon>
        <taxon>Streptomycetaceae</taxon>
        <taxon>Streptomyces</taxon>
    </lineage>
</organism>
<reference evidence="3 4" key="1">
    <citation type="submission" date="2020-11" db="EMBL/GenBank/DDBJ databases">
        <title>Streptomyces spirodelae sp. nov., isolated from duckweed.</title>
        <authorList>
            <person name="Saimee Y."/>
            <person name="Duangmal K."/>
        </authorList>
    </citation>
    <scope>NUCLEOTIDE SEQUENCE [LARGE SCALE GENOMIC DNA]</scope>
    <source>
        <strain evidence="3 4">S16-07</strain>
    </source>
</reference>